<evidence type="ECO:0000313" key="2">
    <source>
        <dbReference type="EMBL" id="KAF4619131.1"/>
    </source>
</evidence>
<gene>
    <name evidence="2" type="ORF">D9613_005568</name>
</gene>
<organism evidence="2 3">
    <name type="scientific">Agrocybe pediades</name>
    <dbReference type="NCBI Taxonomy" id="84607"/>
    <lineage>
        <taxon>Eukaryota</taxon>
        <taxon>Fungi</taxon>
        <taxon>Dikarya</taxon>
        <taxon>Basidiomycota</taxon>
        <taxon>Agaricomycotina</taxon>
        <taxon>Agaricomycetes</taxon>
        <taxon>Agaricomycetidae</taxon>
        <taxon>Agaricales</taxon>
        <taxon>Agaricineae</taxon>
        <taxon>Strophariaceae</taxon>
        <taxon>Agrocybe</taxon>
    </lineage>
</organism>
<feature type="compositionally biased region" description="Acidic residues" evidence="1">
    <location>
        <begin position="505"/>
        <end position="518"/>
    </location>
</feature>
<dbReference type="AlphaFoldDB" id="A0A8H4QYR2"/>
<feature type="region of interest" description="Disordered" evidence="1">
    <location>
        <begin position="465"/>
        <end position="518"/>
    </location>
</feature>
<feature type="compositionally biased region" description="Acidic residues" evidence="1">
    <location>
        <begin position="471"/>
        <end position="484"/>
    </location>
</feature>
<feature type="compositionally biased region" description="Low complexity" evidence="1">
    <location>
        <begin position="364"/>
        <end position="375"/>
    </location>
</feature>
<accession>A0A8H4QYR2</accession>
<reference evidence="2 3" key="1">
    <citation type="submission" date="2019-12" db="EMBL/GenBank/DDBJ databases">
        <authorList>
            <person name="Floudas D."/>
            <person name="Bentzer J."/>
            <person name="Ahren D."/>
            <person name="Johansson T."/>
            <person name="Persson P."/>
            <person name="Tunlid A."/>
        </authorList>
    </citation>
    <scope>NUCLEOTIDE SEQUENCE [LARGE SCALE GENOMIC DNA]</scope>
    <source>
        <strain evidence="2 3">CBS 102.39</strain>
    </source>
</reference>
<dbReference type="EMBL" id="JAACJL010000016">
    <property type="protein sequence ID" value="KAF4619131.1"/>
    <property type="molecule type" value="Genomic_DNA"/>
</dbReference>
<keyword evidence="3" id="KW-1185">Reference proteome</keyword>
<protein>
    <submittedName>
        <fullName evidence="2">Uncharacterized protein</fullName>
    </submittedName>
</protein>
<feature type="compositionally biased region" description="Polar residues" evidence="1">
    <location>
        <begin position="490"/>
        <end position="502"/>
    </location>
</feature>
<evidence type="ECO:0000313" key="3">
    <source>
        <dbReference type="Proteomes" id="UP000521872"/>
    </source>
</evidence>
<evidence type="ECO:0000256" key="1">
    <source>
        <dbReference type="SAM" id="MobiDB-lite"/>
    </source>
</evidence>
<feature type="region of interest" description="Disordered" evidence="1">
    <location>
        <begin position="336"/>
        <end position="378"/>
    </location>
</feature>
<sequence length="518" mass="58136">MQPTKFYQLGGYHGHIKLPGKPNYDDYKELARVVFESRSSHIHKSNRVELALGMEPEKISDPPISLTGDLLSFYPGIKPSGSSHLLLNEDQVGALMKDRQIYTPRDWYKARIFDSISPIYFGTLDELSSKLNSLKAIGSKGDTSQANKAYREGHDTPLVFYRGVYENGRVIYNVLQKNLDPYLYGLPSTAWTQQLRVVAFVQNSNVYASRAQKVERPVVLDIGLCEASIPSLDPRLATCRHIVNSKTKLLAGGPGRPRTEFHYAESEDLSEEEIRPQIHQFFSGHQTSTRQPILLIVFDREITLAYLRTLGINTDDWRDGARDLLIAEDKYSEPTYRERGASSSKIHDRSPRRGVKQDTDFQSNRRPSPLRSASRPTDDMLYPPVSVIDIKKLYATLTNIVETDDTTWYIDTVARTLGVAVPAPGMCAGNEAVLALDVWKFMISGDPIDERRKVLHQILKMNEANASLAMDENDEEEEEEEEPDPNNMPSSVPQAAASNAISSMADEDSDYGGDDDSD</sequence>
<dbReference type="Proteomes" id="UP000521872">
    <property type="component" value="Unassembled WGS sequence"/>
</dbReference>
<comment type="caution">
    <text evidence="2">The sequence shown here is derived from an EMBL/GenBank/DDBJ whole genome shotgun (WGS) entry which is preliminary data.</text>
</comment>
<feature type="compositionally biased region" description="Basic and acidic residues" evidence="1">
    <location>
        <begin position="336"/>
        <end position="359"/>
    </location>
</feature>
<name>A0A8H4QYR2_9AGAR</name>
<proteinExistence type="predicted"/>